<dbReference type="EMBL" id="JARGEI010000007">
    <property type="protein sequence ID" value="KAJ8728600.1"/>
    <property type="molecule type" value="Genomic_DNA"/>
</dbReference>
<dbReference type="AlphaFoldDB" id="A0AAD8DWE6"/>
<evidence type="ECO:0000313" key="3">
    <source>
        <dbReference type="Proteomes" id="UP001231518"/>
    </source>
</evidence>
<reference evidence="2" key="1">
    <citation type="submission" date="2023-03" db="EMBL/GenBank/DDBJ databases">
        <title>Chromosome-level genomes of two armyworms, Mythimna separata and Mythimna loreyi, provide insights into the biosynthesis and reception of sex pheromones.</title>
        <authorList>
            <person name="Zhao H."/>
        </authorList>
    </citation>
    <scope>NUCLEOTIDE SEQUENCE</scope>
    <source>
        <strain evidence="2">BeijingLab</strain>
        <tissue evidence="2">Pupa</tissue>
    </source>
</reference>
<feature type="region of interest" description="Disordered" evidence="1">
    <location>
        <begin position="216"/>
        <end position="245"/>
    </location>
</feature>
<sequence>MQGIQDRLTPVSSVVDLQVDWTTGLLKDLEGNTASALLLADAPTSPNHQMTDVPVAVLPTIKPMVKLINEAIKGKDSNELDENLARWLGVQSDEEEDMDLDVHTEFDSKLTPAHIMDECDEETQAFVLAEDKSSDQLLAELLPKDHLTFDWSHDRQTFTGTRETFIGQAGPTFTTRPTELPVVIEHVEIVQEDMAMESRNISPIPGTSQNDAIPATFTIPAPHTPLQSAIPPRSRRRRSSIRRSLDTDLEQMTRIEARRVEAELITAQAFAQLSEHFSNITIALTSIANAISDVARKMPNP</sequence>
<evidence type="ECO:0000256" key="1">
    <source>
        <dbReference type="SAM" id="MobiDB-lite"/>
    </source>
</evidence>
<dbReference type="Proteomes" id="UP001231518">
    <property type="component" value="Chromosome 19"/>
</dbReference>
<proteinExistence type="predicted"/>
<keyword evidence="3" id="KW-1185">Reference proteome</keyword>
<gene>
    <name evidence="2" type="ORF">PYW07_006296</name>
</gene>
<comment type="caution">
    <text evidence="2">The sequence shown here is derived from an EMBL/GenBank/DDBJ whole genome shotgun (WGS) entry which is preliminary data.</text>
</comment>
<evidence type="ECO:0000313" key="2">
    <source>
        <dbReference type="EMBL" id="KAJ8728600.1"/>
    </source>
</evidence>
<accession>A0AAD8DWE6</accession>
<organism evidence="2 3">
    <name type="scientific">Mythimna separata</name>
    <name type="common">Oriental armyworm</name>
    <name type="synonym">Pseudaletia separata</name>
    <dbReference type="NCBI Taxonomy" id="271217"/>
    <lineage>
        <taxon>Eukaryota</taxon>
        <taxon>Metazoa</taxon>
        <taxon>Ecdysozoa</taxon>
        <taxon>Arthropoda</taxon>
        <taxon>Hexapoda</taxon>
        <taxon>Insecta</taxon>
        <taxon>Pterygota</taxon>
        <taxon>Neoptera</taxon>
        <taxon>Endopterygota</taxon>
        <taxon>Lepidoptera</taxon>
        <taxon>Glossata</taxon>
        <taxon>Ditrysia</taxon>
        <taxon>Noctuoidea</taxon>
        <taxon>Noctuidae</taxon>
        <taxon>Noctuinae</taxon>
        <taxon>Hadenini</taxon>
        <taxon>Mythimna</taxon>
    </lineage>
</organism>
<name>A0AAD8DWE6_MYTSE</name>
<protein>
    <submittedName>
        <fullName evidence="2">Uncharacterized protein</fullName>
    </submittedName>
</protein>